<dbReference type="PROSITE" id="PS01131">
    <property type="entry name" value="RRNA_A_DIMETH"/>
    <property type="match status" value="1"/>
</dbReference>
<dbReference type="InterPro" id="IPR011530">
    <property type="entry name" value="rRNA_adenine_dimethylase"/>
</dbReference>
<feature type="binding site" evidence="6">
    <location>
        <position position="98"/>
    </location>
    <ligand>
        <name>S-adenosyl-L-methionine</name>
        <dbReference type="ChEBI" id="CHEBI:59789"/>
    </ligand>
</feature>
<dbReference type="GO" id="GO:0003723">
    <property type="term" value="F:RNA binding"/>
    <property type="evidence" value="ECO:0007669"/>
    <property type="project" value="UniProtKB-UniRule"/>
</dbReference>
<dbReference type="PANTHER" id="PTHR11727:SF7">
    <property type="entry name" value="DIMETHYLADENOSINE TRANSFERASE-RELATED"/>
    <property type="match status" value="1"/>
</dbReference>
<dbReference type="InterPro" id="IPR029063">
    <property type="entry name" value="SAM-dependent_MTases_sf"/>
</dbReference>
<keyword evidence="1" id="KW-0698">rRNA processing</keyword>
<dbReference type="SUPFAM" id="SSF53335">
    <property type="entry name" value="S-adenosyl-L-methionine-dependent methyltransferases"/>
    <property type="match status" value="1"/>
</dbReference>
<dbReference type="NCBIfam" id="TIGR00755">
    <property type="entry name" value="ksgA"/>
    <property type="match status" value="1"/>
</dbReference>
<evidence type="ECO:0000313" key="8">
    <source>
        <dbReference type="EMBL" id="RZN58182.1"/>
    </source>
</evidence>
<evidence type="ECO:0000256" key="1">
    <source>
        <dbReference type="ARBA" id="ARBA00022552"/>
    </source>
</evidence>
<dbReference type="GO" id="GO:0052908">
    <property type="term" value="F:16S rRNA (adenine(1518)-N(6)/adenine(1519)-N(6))-dimethyltransferase activity"/>
    <property type="evidence" value="ECO:0007669"/>
    <property type="project" value="UniProtKB-EC"/>
</dbReference>
<accession>A0A520KH71</accession>
<evidence type="ECO:0000256" key="2">
    <source>
        <dbReference type="ARBA" id="ARBA00022603"/>
    </source>
</evidence>
<dbReference type="PANTHER" id="PTHR11727">
    <property type="entry name" value="DIMETHYLADENOSINE TRANSFERASE"/>
    <property type="match status" value="1"/>
</dbReference>
<feature type="binding site" evidence="6">
    <location>
        <position position="53"/>
    </location>
    <ligand>
        <name>S-adenosyl-L-methionine</name>
        <dbReference type="ChEBI" id="CHEBI:59789"/>
    </ligand>
</feature>
<reference evidence="8 9" key="1">
    <citation type="journal article" date="2019" name="Nat. Microbiol.">
        <title>Wide diversity of methane and short-chain alkane metabolisms in uncultured archaea.</title>
        <authorList>
            <person name="Borrel G."/>
            <person name="Adam P.S."/>
            <person name="McKay L.J."/>
            <person name="Chen L.X."/>
            <person name="Sierra-Garcia I.N."/>
            <person name="Sieber C.M."/>
            <person name="Letourneur Q."/>
            <person name="Ghozlane A."/>
            <person name="Andersen G.L."/>
            <person name="Li W.J."/>
            <person name="Hallam S.J."/>
            <person name="Muyzer G."/>
            <person name="de Oliveira V.M."/>
            <person name="Inskeep W.P."/>
            <person name="Banfield J.F."/>
            <person name="Gribaldo S."/>
        </authorList>
    </citation>
    <scope>NUCLEOTIDE SEQUENCE [LARGE SCALE GENOMIC DNA]</scope>
    <source>
        <strain evidence="8">NM4</strain>
    </source>
</reference>
<dbReference type="EMBL" id="RXII01000121">
    <property type="protein sequence ID" value="RZN58182.1"/>
    <property type="molecule type" value="Genomic_DNA"/>
</dbReference>
<dbReference type="EC" id="2.1.1.182" evidence="8"/>
<keyword evidence="4 6" id="KW-0949">S-adenosyl-L-methionine</keyword>
<comment type="caution">
    <text evidence="8">The sequence shown here is derived from an EMBL/GenBank/DDBJ whole genome shotgun (WGS) entry which is preliminary data.</text>
</comment>
<evidence type="ECO:0000259" key="7">
    <source>
        <dbReference type="SMART" id="SM00650"/>
    </source>
</evidence>
<protein>
    <submittedName>
        <fullName evidence="8">Ribosomal RNA small subunit methyltransferase A</fullName>
        <ecNumber evidence="8">2.1.1.182</ecNumber>
    </submittedName>
</protein>
<feature type="binding site" evidence="6">
    <location>
        <position position="26"/>
    </location>
    <ligand>
        <name>S-adenosyl-L-methionine</name>
        <dbReference type="ChEBI" id="CHEBI:59789"/>
    </ligand>
</feature>
<keyword evidence="3 6" id="KW-0808">Transferase</keyword>
<comment type="caution">
    <text evidence="6">Lacks conserved residue(s) required for the propagation of feature annotation.</text>
</comment>
<gene>
    <name evidence="8" type="primary">rsmA</name>
    <name evidence="8" type="ORF">EF810_07790</name>
</gene>
<comment type="similarity">
    <text evidence="6">Belongs to the class I-like SAM-binding methyltransferase superfamily. rRNA adenine N(6)-methyltransferase family.</text>
</comment>
<organism evidence="8 9">
    <name type="scientific">Candidatus Methanodesulfokora washburnensis</name>
    <dbReference type="NCBI Taxonomy" id="2478471"/>
    <lineage>
        <taxon>Archaea</taxon>
        <taxon>Thermoproteota</taxon>
        <taxon>Candidatus Korarchaeia</taxon>
        <taxon>Candidatus Korarchaeia incertae sedis</taxon>
        <taxon>Candidatus Methanodesulfokora</taxon>
    </lineage>
</organism>
<keyword evidence="2 6" id="KW-0489">Methyltransferase</keyword>
<keyword evidence="5 6" id="KW-0694">RNA-binding</keyword>
<proteinExistence type="inferred from homology"/>
<evidence type="ECO:0000256" key="6">
    <source>
        <dbReference type="PROSITE-ProRule" id="PRU01026"/>
    </source>
</evidence>
<dbReference type="Pfam" id="PF00398">
    <property type="entry name" value="RrnaAD"/>
    <property type="match status" value="1"/>
</dbReference>
<dbReference type="PROSITE" id="PS51689">
    <property type="entry name" value="SAM_RNA_A_N6_MT"/>
    <property type="match status" value="1"/>
</dbReference>
<feature type="binding site" evidence="6">
    <location>
        <position position="28"/>
    </location>
    <ligand>
        <name>S-adenosyl-L-methionine</name>
        <dbReference type="ChEBI" id="CHEBI:59789"/>
    </ligand>
</feature>
<dbReference type="Proteomes" id="UP000316217">
    <property type="component" value="Unassembled WGS sequence"/>
</dbReference>
<dbReference type="CDD" id="cd02440">
    <property type="entry name" value="AdoMet_MTases"/>
    <property type="match status" value="1"/>
</dbReference>
<dbReference type="InterPro" id="IPR001737">
    <property type="entry name" value="KsgA/Erm"/>
</dbReference>
<dbReference type="Gene3D" id="3.40.50.150">
    <property type="entry name" value="Vaccinia Virus protein VP39"/>
    <property type="match status" value="1"/>
</dbReference>
<dbReference type="InterPro" id="IPR020596">
    <property type="entry name" value="rRNA_Ade_Mease_Trfase_CS"/>
</dbReference>
<evidence type="ECO:0000256" key="4">
    <source>
        <dbReference type="ARBA" id="ARBA00022691"/>
    </source>
</evidence>
<sequence>MMDLREDALALMDYLGIRPKKRLGQNFLISKEAIKKICDTADISSEDVVIEMGAGLGFLSEELVRRNPRKLILVEVDRKICSYLERKFEGKAEVLCMDMMSLLPSKEFSKIVSVPPYNISSRLVSSLLKSDFRKAVLVLQKEFVGKLKARPGTRKYTWISVLSQVVFHIEIAGYISRFNFIPTPKVDSLIISLVPKGISRDIIETLFRVVMTAFSKRRRKIGKILPIKNRRIAEKRSINLSPDEFLEIALSIGGDKIERSYSNKKDVYRGSSWHL</sequence>
<feature type="binding site" evidence="6">
    <location>
        <position position="75"/>
    </location>
    <ligand>
        <name>S-adenosyl-L-methionine</name>
        <dbReference type="ChEBI" id="CHEBI:59789"/>
    </ligand>
</feature>
<dbReference type="InterPro" id="IPR020598">
    <property type="entry name" value="rRNA_Ade_methylase_Trfase_N"/>
</dbReference>
<dbReference type="SMART" id="SM00650">
    <property type="entry name" value="rADc"/>
    <property type="match status" value="1"/>
</dbReference>
<evidence type="ECO:0000256" key="3">
    <source>
        <dbReference type="ARBA" id="ARBA00022679"/>
    </source>
</evidence>
<feature type="domain" description="Ribosomal RNA adenine methylase transferase N-terminal" evidence="7">
    <location>
        <begin position="33"/>
        <end position="197"/>
    </location>
</feature>
<evidence type="ECO:0000256" key="5">
    <source>
        <dbReference type="ARBA" id="ARBA00022884"/>
    </source>
</evidence>
<name>A0A520KH71_9CREN</name>
<evidence type="ECO:0000313" key="9">
    <source>
        <dbReference type="Proteomes" id="UP000316217"/>
    </source>
</evidence>
<dbReference type="AlphaFoldDB" id="A0A520KH71"/>